<organism evidence="2 3">
    <name type="scientific">Trichococcus pasteurii</name>
    <dbReference type="NCBI Taxonomy" id="43064"/>
    <lineage>
        <taxon>Bacteria</taxon>
        <taxon>Bacillati</taxon>
        <taxon>Bacillota</taxon>
        <taxon>Bacilli</taxon>
        <taxon>Lactobacillales</taxon>
        <taxon>Carnobacteriaceae</taxon>
        <taxon>Trichococcus</taxon>
    </lineage>
</organism>
<dbReference type="RefSeq" id="WP_086943171.1">
    <property type="nucleotide sequence ID" value="NZ_FONM01000005.1"/>
</dbReference>
<feature type="transmembrane region" description="Helical" evidence="1">
    <location>
        <begin position="140"/>
        <end position="162"/>
    </location>
</feature>
<sequence>MDMYQALVDGVIWSLLWAAVILLTIWKAPQQLVHDYPKEIQELVILPPVNKKVYRWIIVPALVILIGYLFISVIATYGAAEVAFWVPMLHIFVMCIVWNSVDLLVMDWLIFCTIQPKFMILPGTEGHPAYKDYYFHFRGFLIGCAYSVIGGVVCGGIGYALLKLFFW</sequence>
<feature type="transmembrane region" description="Helical" evidence="1">
    <location>
        <begin position="7"/>
        <end position="26"/>
    </location>
</feature>
<evidence type="ECO:0000313" key="3">
    <source>
        <dbReference type="Proteomes" id="UP000195985"/>
    </source>
</evidence>
<keyword evidence="1" id="KW-0812">Transmembrane</keyword>
<proteinExistence type="predicted"/>
<keyword evidence="1" id="KW-1133">Transmembrane helix</keyword>
<gene>
    <name evidence="2" type="ORF">TPAS_2104</name>
</gene>
<accession>A0A1W1IHF4</accession>
<feature type="transmembrane region" description="Helical" evidence="1">
    <location>
        <begin position="53"/>
        <end position="75"/>
    </location>
</feature>
<dbReference type="AlphaFoldDB" id="A0A1W1IHF4"/>
<feature type="transmembrane region" description="Helical" evidence="1">
    <location>
        <begin position="82"/>
        <end position="101"/>
    </location>
</feature>
<dbReference type="EMBL" id="FWEY01000006">
    <property type="protein sequence ID" value="SLM52410.1"/>
    <property type="molecule type" value="Genomic_DNA"/>
</dbReference>
<evidence type="ECO:0000256" key="1">
    <source>
        <dbReference type="SAM" id="Phobius"/>
    </source>
</evidence>
<dbReference type="STRING" id="43064.SAMN04488086_10573"/>
<dbReference type="Proteomes" id="UP000195985">
    <property type="component" value="Unassembled WGS sequence"/>
</dbReference>
<protein>
    <submittedName>
        <fullName evidence="2">Uncharacterized protein</fullName>
    </submittedName>
</protein>
<dbReference type="OrthoDB" id="359342at2"/>
<evidence type="ECO:0000313" key="2">
    <source>
        <dbReference type="EMBL" id="SLM52410.1"/>
    </source>
</evidence>
<name>A0A1W1IHF4_9LACT</name>
<keyword evidence="3" id="KW-1185">Reference proteome</keyword>
<keyword evidence="1" id="KW-0472">Membrane</keyword>
<reference evidence="3" key="1">
    <citation type="submission" date="2016-04" db="EMBL/GenBank/DDBJ databases">
        <authorList>
            <person name="Strepis N."/>
        </authorList>
    </citation>
    <scope>NUCLEOTIDE SEQUENCE [LARGE SCALE GENOMIC DNA]</scope>
</reference>